<dbReference type="PROSITE" id="PS50110">
    <property type="entry name" value="RESPONSE_REGULATORY"/>
    <property type="match status" value="1"/>
</dbReference>
<proteinExistence type="predicted"/>
<dbReference type="PANTHER" id="PTHR44591">
    <property type="entry name" value="STRESS RESPONSE REGULATOR PROTEIN 1"/>
    <property type="match status" value="1"/>
</dbReference>
<dbReference type="InterPro" id="IPR007492">
    <property type="entry name" value="LytTR_DNA-bd_dom"/>
</dbReference>
<dbReference type="CDD" id="cd17534">
    <property type="entry name" value="REC_DC-like"/>
    <property type="match status" value="1"/>
</dbReference>
<dbReference type="Pfam" id="PF04397">
    <property type="entry name" value="LytTR"/>
    <property type="match status" value="1"/>
</dbReference>
<feature type="domain" description="Response regulatory" evidence="3">
    <location>
        <begin position="5"/>
        <end position="120"/>
    </location>
</feature>
<dbReference type="InterPro" id="IPR001789">
    <property type="entry name" value="Sig_transdc_resp-reg_receiver"/>
</dbReference>
<dbReference type="InterPro" id="IPR050595">
    <property type="entry name" value="Bact_response_regulator"/>
</dbReference>
<name>A0ABT8LB22_9BACT</name>
<evidence type="ECO:0000256" key="1">
    <source>
        <dbReference type="ARBA" id="ARBA00022553"/>
    </source>
</evidence>
<dbReference type="InterPro" id="IPR011006">
    <property type="entry name" value="CheY-like_superfamily"/>
</dbReference>
<keyword evidence="1 2" id="KW-0597">Phosphoprotein</keyword>
<evidence type="ECO:0000256" key="2">
    <source>
        <dbReference type="PROSITE-ProRule" id="PRU00169"/>
    </source>
</evidence>
<dbReference type="PANTHER" id="PTHR44591:SF3">
    <property type="entry name" value="RESPONSE REGULATORY DOMAIN-CONTAINING PROTEIN"/>
    <property type="match status" value="1"/>
</dbReference>
<dbReference type="Pfam" id="PF00072">
    <property type="entry name" value="Response_reg"/>
    <property type="match status" value="1"/>
</dbReference>
<dbReference type="RefSeq" id="WP_346760307.1">
    <property type="nucleotide sequence ID" value="NZ_JAUJEB010000005.1"/>
</dbReference>
<reference evidence="5" key="1">
    <citation type="submission" date="2023-06" db="EMBL/GenBank/DDBJ databases">
        <title>Genomic of Agaribacillus aureum.</title>
        <authorList>
            <person name="Wang G."/>
        </authorList>
    </citation>
    <scope>NUCLEOTIDE SEQUENCE</scope>
    <source>
        <strain evidence="5">BMA12</strain>
    </source>
</reference>
<keyword evidence="6" id="KW-1185">Reference proteome</keyword>
<evidence type="ECO:0000259" key="3">
    <source>
        <dbReference type="PROSITE" id="PS50110"/>
    </source>
</evidence>
<dbReference type="PROSITE" id="PS50930">
    <property type="entry name" value="HTH_LYTTR"/>
    <property type="match status" value="1"/>
</dbReference>
<feature type="modified residue" description="4-aspartylphosphate" evidence="2">
    <location>
        <position position="55"/>
    </location>
</feature>
<accession>A0ABT8LB22</accession>
<evidence type="ECO:0000313" key="5">
    <source>
        <dbReference type="EMBL" id="MDN5214969.1"/>
    </source>
</evidence>
<dbReference type="EMBL" id="JAUJEB010000005">
    <property type="protein sequence ID" value="MDN5214969.1"/>
    <property type="molecule type" value="Genomic_DNA"/>
</dbReference>
<comment type="caution">
    <text evidence="5">The sequence shown here is derived from an EMBL/GenBank/DDBJ whole genome shotgun (WGS) entry which is preliminary data.</text>
</comment>
<sequence length="240" mass="27477">MDRIKVLIVEDELLVAQDLKFTLEEHHFNVVDILDTGEAVLKRIGDDTPDLILMDIHLAGKLDGIETAKKILETVEIPIIYLSDHVDQTTFERAKSTFPANYLSKPFKPGDVLRSLELAFLNASTVKKPSISKLSDRVFIRTDNKKSEMIFYKDILYLEAARAYCNIVTKNKTYILSNNMRKVFEQFDNPDFIKIQRSYIVNINSITGIEGNIIKMGEGHSVQMSPRNREMILNKLNLVK</sequence>
<feature type="domain" description="HTH LytTR-type" evidence="4">
    <location>
        <begin position="139"/>
        <end position="238"/>
    </location>
</feature>
<dbReference type="Proteomes" id="UP001172083">
    <property type="component" value="Unassembled WGS sequence"/>
</dbReference>
<gene>
    <name evidence="5" type="ORF">QQ020_23010</name>
</gene>
<evidence type="ECO:0000313" key="6">
    <source>
        <dbReference type="Proteomes" id="UP001172083"/>
    </source>
</evidence>
<protein>
    <submittedName>
        <fullName evidence="5">Response regulator</fullName>
    </submittedName>
</protein>
<evidence type="ECO:0000259" key="4">
    <source>
        <dbReference type="PROSITE" id="PS50930"/>
    </source>
</evidence>
<dbReference type="SUPFAM" id="SSF52172">
    <property type="entry name" value="CheY-like"/>
    <property type="match status" value="1"/>
</dbReference>
<dbReference type="SMART" id="SM00850">
    <property type="entry name" value="LytTR"/>
    <property type="match status" value="1"/>
</dbReference>
<dbReference type="Gene3D" id="3.40.50.2300">
    <property type="match status" value="1"/>
</dbReference>
<dbReference type="Gene3D" id="2.40.50.1020">
    <property type="entry name" value="LytTr DNA-binding domain"/>
    <property type="match status" value="1"/>
</dbReference>
<organism evidence="5 6">
    <name type="scientific">Agaribacillus aureus</name>
    <dbReference type="NCBI Taxonomy" id="3051825"/>
    <lineage>
        <taxon>Bacteria</taxon>
        <taxon>Pseudomonadati</taxon>
        <taxon>Bacteroidota</taxon>
        <taxon>Cytophagia</taxon>
        <taxon>Cytophagales</taxon>
        <taxon>Splendidivirgaceae</taxon>
        <taxon>Agaribacillus</taxon>
    </lineage>
</organism>
<dbReference type="SMART" id="SM00448">
    <property type="entry name" value="REC"/>
    <property type="match status" value="1"/>
</dbReference>